<accession>A0A378JP62</accession>
<evidence type="ECO:0000313" key="1">
    <source>
        <dbReference type="EMBL" id="STX52073.1"/>
    </source>
</evidence>
<dbReference type="AlphaFoldDB" id="A0A378JP62"/>
<dbReference type="OrthoDB" id="5606290at2"/>
<reference evidence="1 2" key="1">
    <citation type="submission" date="2018-06" db="EMBL/GenBank/DDBJ databases">
        <authorList>
            <consortium name="Pathogen Informatics"/>
            <person name="Doyle S."/>
        </authorList>
    </citation>
    <scope>NUCLEOTIDE SEQUENCE [LARGE SCALE GENOMIC DNA]</scope>
    <source>
        <strain evidence="1 2">NCTC13316</strain>
    </source>
</reference>
<keyword evidence="2" id="KW-1185">Reference proteome</keyword>
<dbReference type="Proteomes" id="UP000254794">
    <property type="component" value="Unassembled WGS sequence"/>
</dbReference>
<dbReference type="EMBL" id="UGOD01000001">
    <property type="protein sequence ID" value="STX52073.1"/>
    <property type="molecule type" value="Genomic_DNA"/>
</dbReference>
<dbReference type="RefSeq" id="WP_115331662.1">
    <property type="nucleotide sequence ID" value="NZ_CAAAHP010000002.1"/>
</dbReference>
<gene>
    <name evidence="1" type="ORF">NCTC13316_02177</name>
</gene>
<organism evidence="1 2">
    <name type="scientific">Legionella busanensis</name>
    <dbReference type="NCBI Taxonomy" id="190655"/>
    <lineage>
        <taxon>Bacteria</taxon>
        <taxon>Pseudomonadati</taxon>
        <taxon>Pseudomonadota</taxon>
        <taxon>Gammaproteobacteria</taxon>
        <taxon>Legionellales</taxon>
        <taxon>Legionellaceae</taxon>
        <taxon>Legionella</taxon>
    </lineage>
</organism>
<name>A0A378JP62_9GAMM</name>
<evidence type="ECO:0000313" key="2">
    <source>
        <dbReference type="Proteomes" id="UP000254794"/>
    </source>
</evidence>
<sequence>MANTKFDIQKKIRQLQQCGHHWGKNINLGANNIFIGSTDWYETDISRVIGLNGNHPGKGPGIILKDIENGPIDMLWTEGLLGCMCLAITGRDTEGRLDAFFSHARHYDKETAAIDKDNPIYLAKQFVTTHNQIRIFWGTDFFFGNNLFTSQVIRDKAQQKLSNDLGCWVRDSDCMPTSKLVFFPKLGLLRPGKPADVQQDLSVDEDLEDKIEFSASKCLSQFIPNSDLIKNIELHLTELKIQRNVFFRLRHQDGRRDNKIFVLQKVLNAYQVGNINVLRDYARHAQNKTSPFINLEGANVWHARGKSITAQLIQDAFKDAHTKIYNMGTKGCGLRPDGNDMHLSEFKSLIKKNSFIL</sequence>
<proteinExistence type="predicted"/>
<protein>
    <submittedName>
        <fullName evidence="1">Uncharacterized protein</fullName>
    </submittedName>
</protein>